<dbReference type="InterPro" id="IPR041489">
    <property type="entry name" value="PDZ_6"/>
</dbReference>
<dbReference type="AlphaFoldDB" id="A0A951Q7I6"/>
<gene>
    <name evidence="8" type="ORF">KME15_01515</name>
</gene>
<dbReference type="GO" id="GO:0006508">
    <property type="term" value="P:proteolysis"/>
    <property type="evidence" value="ECO:0007669"/>
    <property type="project" value="UniProtKB-KW"/>
</dbReference>
<dbReference type="CDD" id="cd07560">
    <property type="entry name" value="Peptidase_S41_CPP"/>
    <property type="match status" value="1"/>
</dbReference>
<dbReference type="CDD" id="cd06782">
    <property type="entry name" value="cpPDZ_CPP-like"/>
    <property type="match status" value="1"/>
</dbReference>
<evidence type="ECO:0000313" key="8">
    <source>
        <dbReference type="EMBL" id="MBW4657325.1"/>
    </source>
</evidence>
<dbReference type="SMART" id="SM00245">
    <property type="entry name" value="TSPc"/>
    <property type="match status" value="1"/>
</dbReference>
<dbReference type="Proteomes" id="UP000757435">
    <property type="component" value="Unassembled WGS sequence"/>
</dbReference>
<dbReference type="InterPro" id="IPR005151">
    <property type="entry name" value="Tail-specific_protease"/>
</dbReference>
<protein>
    <submittedName>
        <fullName evidence="8">S41 family peptidase</fullName>
    </submittedName>
</protein>
<evidence type="ECO:0000256" key="5">
    <source>
        <dbReference type="RuleBase" id="RU004404"/>
    </source>
</evidence>
<dbReference type="EMBL" id="JAHHHD010000001">
    <property type="protein sequence ID" value="MBW4657325.1"/>
    <property type="molecule type" value="Genomic_DNA"/>
</dbReference>
<evidence type="ECO:0000256" key="2">
    <source>
        <dbReference type="ARBA" id="ARBA00022670"/>
    </source>
</evidence>
<dbReference type="InterPro" id="IPR001478">
    <property type="entry name" value="PDZ"/>
</dbReference>
<dbReference type="PANTHER" id="PTHR32060">
    <property type="entry name" value="TAIL-SPECIFIC PROTEASE"/>
    <property type="match status" value="1"/>
</dbReference>
<evidence type="ECO:0000313" key="9">
    <source>
        <dbReference type="Proteomes" id="UP000757435"/>
    </source>
</evidence>
<dbReference type="GO" id="GO:0007165">
    <property type="term" value="P:signal transduction"/>
    <property type="evidence" value="ECO:0007669"/>
    <property type="project" value="TreeGrafter"/>
</dbReference>
<keyword evidence="6" id="KW-0732">Signal</keyword>
<keyword evidence="3 5" id="KW-0378">Hydrolase</keyword>
<keyword evidence="2 5" id="KW-0645">Protease</keyword>
<reference evidence="8" key="1">
    <citation type="submission" date="2021-05" db="EMBL/GenBank/DDBJ databases">
        <authorList>
            <person name="Pietrasiak N."/>
            <person name="Ward R."/>
            <person name="Stajich J.E."/>
            <person name="Kurbessoian T."/>
        </authorList>
    </citation>
    <scope>NUCLEOTIDE SEQUENCE</scope>
    <source>
        <strain evidence="8">UHER 2000/2452</strain>
    </source>
</reference>
<dbReference type="InterPro" id="IPR036034">
    <property type="entry name" value="PDZ_sf"/>
</dbReference>
<dbReference type="GO" id="GO:0008236">
    <property type="term" value="F:serine-type peptidase activity"/>
    <property type="evidence" value="ECO:0007669"/>
    <property type="project" value="UniProtKB-KW"/>
</dbReference>
<dbReference type="InterPro" id="IPR004447">
    <property type="entry name" value="Peptidase_S41A"/>
</dbReference>
<dbReference type="InterPro" id="IPR029045">
    <property type="entry name" value="ClpP/crotonase-like_dom_sf"/>
</dbReference>
<dbReference type="FunFam" id="2.30.42.10:FF:000063">
    <property type="entry name" value="Peptidase, S41 family"/>
    <property type="match status" value="1"/>
</dbReference>
<dbReference type="Pfam" id="PF17820">
    <property type="entry name" value="PDZ_6"/>
    <property type="match status" value="1"/>
</dbReference>
<accession>A0A951Q7I6</accession>
<keyword evidence="4 5" id="KW-0720">Serine protease</keyword>
<dbReference type="Gene3D" id="3.30.750.44">
    <property type="match status" value="1"/>
</dbReference>
<evidence type="ECO:0000256" key="6">
    <source>
        <dbReference type="SAM" id="SignalP"/>
    </source>
</evidence>
<dbReference type="NCBIfam" id="NF045589">
    <property type="entry name" value="Cterm_S41_CtpB"/>
    <property type="match status" value="1"/>
</dbReference>
<evidence type="ECO:0000256" key="1">
    <source>
        <dbReference type="ARBA" id="ARBA00009179"/>
    </source>
</evidence>
<name>A0A951Q7I6_9CYAN</name>
<dbReference type="Gene3D" id="3.90.226.10">
    <property type="entry name" value="2-enoyl-CoA Hydratase, Chain A, domain 1"/>
    <property type="match status" value="1"/>
</dbReference>
<dbReference type="GO" id="GO:0004175">
    <property type="term" value="F:endopeptidase activity"/>
    <property type="evidence" value="ECO:0007669"/>
    <property type="project" value="TreeGrafter"/>
</dbReference>
<comment type="similarity">
    <text evidence="1 5">Belongs to the peptidase S41A family.</text>
</comment>
<sequence>MTQPPSLVRFLQAAFFSGAITTTAALMSSPFIPVAQAAFQDSPKAVLDEAWQIVNRDYVDGSFNQVDWQSARQELLKGSYTSTQSAYTALRQQLERLGDPYTRFMDPRQYQSLTNQTSGELSGVGIRLQVDPATQILTVVSPLENSPASTAGIKTGDQIVAIDGKTTAGMTVEDASKLIQGEAGTPITLKIGREGKTPFDLPLVRARIEVPNVHSSVRQEGNAKVGYIRLTEFSSHAPDQMRRAIQGLLDQNVNAFVLDLRGNPGGLLSASVEISRMWIDNGKIVQTIDREGDSQDIAANHTALTPLPLAVLVDGNSASSSEILTGALLDNRRAVVVGTQTFGKALVQSVHPLSDGSGLAVTIAHYYTPNGTDISHRGITPTIEVGLTEQQQQTLSGNQTLIGTNADPQYAKAVNALRSTVAINQTPSGTVRQ</sequence>
<dbReference type="PROSITE" id="PS50106">
    <property type="entry name" value="PDZ"/>
    <property type="match status" value="1"/>
</dbReference>
<dbReference type="GO" id="GO:0030288">
    <property type="term" value="C:outer membrane-bounded periplasmic space"/>
    <property type="evidence" value="ECO:0007669"/>
    <property type="project" value="TreeGrafter"/>
</dbReference>
<evidence type="ECO:0000256" key="3">
    <source>
        <dbReference type="ARBA" id="ARBA00022801"/>
    </source>
</evidence>
<dbReference type="PANTHER" id="PTHR32060:SF30">
    <property type="entry name" value="CARBOXY-TERMINAL PROCESSING PROTEASE CTPA"/>
    <property type="match status" value="1"/>
</dbReference>
<feature type="signal peptide" evidence="6">
    <location>
        <begin position="1"/>
        <end position="37"/>
    </location>
</feature>
<organism evidence="8 9">
    <name type="scientific">Drouetiella hepatica Uher 2000/2452</name>
    <dbReference type="NCBI Taxonomy" id="904376"/>
    <lineage>
        <taxon>Bacteria</taxon>
        <taxon>Bacillati</taxon>
        <taxon>Cyanobacteriota</taxon>
        <taxon>Cyanophyceae</taxon>
        <taxon>Oculatellales</taxon>
        <taxon>Oculatellaceae</taxon>
        <taxon>Drouetiella</taxon>
    </lineage>
</organism>
<dbReference type="InterPro" id="IPR054625">
    <property type="entry name" value="Cterm_S41_CtpB"/>
</dbReference>
<feature type="chain" id="PRO_5036946396" evidence="6">
    <location>
        <begin position="38"/>
        <end position="433"/>
    </location>
</feature>
<dbReference type="NCBIfam" id="TIGR00225">
    <property type="entry name" value="prc"/>
    <property type="match status" value="1"/>
</dbReference>
<evidence type="ECO:0000256" key="4">
    <source>
        <dbReference type="ARBA" id="ARBA00022825"/>
    </source>
</evidence>
<dbReference type="SUPFAM" id="SSF50156">
    <property type="entry name" value="PDZ domain-like"/>
    <property type="match status" value="1"/>
</dbReference>
<reference evidence="8" key="2">
    <citation type="journal article" date="2022" name="Microbiol. Resour. Announc.">
        <title>Metagenome Sequencing to Explore Phylogenomics of Terrestrial Cyanobacteria.</title>
        <authorList>
            <person name="Ward R.D."/>
            <person name="Stajich J.E."/>
            <person name="Johansen J.R."/>
            <person name="Huntemann M."/>
            <person name="Clum A."/>
            <person name="Foster B."/>
            <person name="Foster B."/>
            <person name="Roux S."/>
            <person name="Palaniappan K."/>
            <person name="Varghese N."/>
            <person name="Mukherjee S."/>
            <person name="Reddy T.B.K."/>
            <person name="Daum C."/>
            <person name="Copeland A."/>
            <person name="Chen I.A."/>
            <person name="Ivanova N.N."/>
            <person name="Kyrpides N.C."/>
            <person name="Shapiro N."/>
            <person name="Eloe-Fadrosh E.A."/>
            <person name="Pietrasiak N."/>
        </authorList>
    </citation>
    <scope>NUCLEOTIDE SEQUENCE</scope>
    <source>
        <strain evidence="8">UHER 2000/2452</strain>
    </source>
</reference>
<dbReference type="SMART" id="SM00228">
    <property type="entry name" value="PDZ"/>
    <property type="match status" value="1"/>
</dbReference>
<comment type="caution">
    <text evidence="8">The sequence shown here is derived from an EMBL/GenBank/DDBJ whole genome shotgun (WGS) entry which is preliminary data.</text>
</comment>
<dbReference type="SUPFAM" id="SSF52096">
    <property type="entry name" value="ClpP/crotonase"/>
    <property type="match status" value="1"/>
</dbReference>
<dbReference type="Gene3D" id="2.30.42.10">
    <property type="match status" value="1"/>
</dbReference>
<proteinExistence type="inferred from homology"/>
<feature type="domain" description="PDZ" evidence="7">
    <location>
        <begin position="110"/>
        <end position="180"/>
    </location>
</feature>
<dbReference type="Pfam" id="PF03572">
    <property type="entry name" value="Peptidase_S41"/>
    <property type="match status" value="1"/>
</dbReference>
<evidence type="ECO:0000259" key="7">
    <source>
        <dbReference type="PROSITE" id="PS50106"/>
    </source>
</evidence>